<accession>A0A2P8GNH3</accession>
<dbReference type="Proteomes" id="UP000240978">
    <property type="component" value="Unassembled WGS sequence"/>
</dbReference>
<sequence length="335" mass="37115">MRALIFVIAVILLIICCYSIYESTCSKIAAEKDVLTWYEPSLAKLRMKVEKLCTALATHQSSAVVQQAFCESRLAYKNIEVFAEYFSPYMVQLINGGGNDTTKGNNRQAFQALERLLYPSLQVADTQAAYIEARRLVTAVNSLSLVASKPLPTDAQLFDAMRLELVRVMALSLSGFDVPESGQQLKEAAAALDGVTSVWNLYEDRVRIYNPALVKYTADLLTAAHMQLEQGTPESFDRQAFISEYINHLSVNLKLSREALSIPYDSQQYILDPAASNVFARNAVHPLYVSAEAQSDSVGSHDPLYNINGQQFRASYIYTLLQQNGALNAVAEGTK</sequence>
<keyword evidence="2" id="KW-1185">Reference proteome</keyword>
<dbReference type="OrthoDB" id="628736at2"/>
<dbReference type="AlphaFoldDB" id="A0A2P8GNH3"/>
<evidence type="ECO:0000313" key="2">
    <source>
        <dbReference type="Proteomes" id="UP000240978"/>
    </source>
</evidence>
<protein>
    <recommendedName>
        <fullName evidence="3">Imelysin</fullName>
    </recommendedName>
</protein>
<proteinExistence type="predicted"/>
<comment type="caution">
    <text evidence="1">The sequence shown here is derived from an EMBL/GenBank/DDBJ whole genome shotgun (WGS) entry which is preliminary data.</text>
</comment>
<dbReference type="InterPro" id="IPR038352">
    <property type="entry name" value="Imelysin_sf"/>
</dbReference>
<organism evidence="1 2">
    <name type="scientific">Chitinophaga ginsengisoli</name>
    <dbReference type="NCBI Taxonomy" id="363837"/>
    <lineage>
        <taxon>Bacteria</taxon>
        <taxon>Pseudomonadati</taxon>
        <taxon>Bacteroidota</taxon>
        <taxon>Chitinophagia</taxon>
        <taxon>Chitinophagales</taxon>
        <taxon>Chitinophagaceae</taxon>
        <taxon>Chitinophaga</taxon>
    </lineage>
</organism>
<evidence type="ECO:0008006" key="3">
    <source>
        <dbReference type="Google" id="ProtNLM"/>
    </source>
</evidence>
<evidence type="ECO:0000313" key="1">
    <source>
        <dbReference type="EMBL" id="PSL35523.1"/>
    </source>
</evidence>
<dbReference type="RefSeq" id="WP_106600110.1">
    <property type="nucleotide sequence ID" value="NZ_PYGK01000001.1"/>
</dbReference>
<name>A0A2P8GNH3_9BACT</name>
<dbReference type="EMBL" id="PYGK01000001">
    <property type="protein sequence ID" value="PSL35523.1"/>
    <property type="molecule type" value="Genomic_DNA"/>
</dbReference>
<dbReference type="Gene3D" id="1.20.1420.20">
    <property type="entry name" value="M75 peptidase, HXXE motif"/>
    <property type="match status" value="1"/>
</dbReference>
<gene>
    <name evidence="1" type="ORF">CLV42_101283</name>
</gene>
<reference evidence="1 2" key="1">
    <citation type="submission" date="2018-03" db="EMBL/GenBank/DDBJ databases">
        <title>Genomic Encyclopedia of Archaeal and Bacterial Type Strains, Phase II (KMG-II): from individual species to whole genera.</title>
        <authorList>
            <person name="Goeker M."/>
        </authorList>
    </citation>
    <scope>NUCLEOTIDE SEQUENCE [LARGE SCALE GENOMIC DNA]</scope>
    <source>
        <strain evidence="1 2">DSM 18107</strain>
    </source>
</reference>